<dbReference type="SUPFAM" id="SSF140500">
    <property type="entry name" value="BAS1536-like"/>
    <property type="match status" value="1"/>
</dbReference>
<name>A0ABM8YGV3_9BACI</name>
<proteinExistence type="predicted"/>
<dbReference type="PANTHER" id="PTHR41263:SF1">
    <property type="entry name" value="ASPARTYL-PHOSPHATE PHOSPHATASE YISI"/>
    <property type="match status" value="1"/>
</dbReference>
<dbReference type="InterPro" id="IPR018540">
    <property type="entry name" value="Spo0E-like"/>
</dbReference>
<dbReference type="InterPro" id="IPR037208">
    <property type="entry name" value="Spo0E-like_sf"/>
</dbReference>
<dbReference type="RefSeq" id="WP_230576959.1">
    <property type="nucleotide sequence ID" value="NZ_CAKJTI010000051.1"/>
</dbReference>
<dbReference type="PANTHER" id="PTHR41263">
    <property type="entry name" value="ASPARTYL-PHOSPHATE PHOSPHATASE YISI"/>
    <property type="match status" value="1"/>
</dbReference>
<organism evidence="1 2">
    <name type="scientific">Bacillus rhizoplanae</name>
    <dbReference type="NCBI Taxonomy" id="2880966"/>
    <lineage>
        <taxon>Bacteria</taxon>
        <taxon>Bacillati</taxon>
        <taxon>Bacillota</taxon>
        <taxon>Bacilli</taxon>
        <taxon>Bacillales</taxon>
        <taxon>Bacillaceae</taxon>
        <taxon>Bacillus</taxon>
    </lineage>
</organism>
<protein>
    <recommendedName>
        <fullName evidence="3">Aspartyl-phosphate phosphatase Spo0E family protein</fullName>
    </recommendedName>
</protein>
<evidence type="ECO:0008006" key="3">
    <source>
        <dbReference type="Google" id="ProtNLM"/>
    </source>
</evidence>
<keyword evidence="2" id="KW-1185">Reference proteome</keyword>
<sequence length="62" mass="7425">MKESCLNKIIEVKKLRLAKLITNYGLNHRKVIHLSQDLDRLIFNVMIIKSHQNKDLKYTYIK</sequence>
<accession>A0ABM8YGV3</accession>
<comment type="caution">
    <text evidence="1">The sequence shown here is derived from an EMBL/GenBank/DDBJ whole genome shotgun (WGS) entry which is preliminary data.</text>
</comment>
<dbReference type="Proteomes" id="UP000789423">
    <property type="component" value="Unassembled WGS sequence"/>
</dbReference>
<dbReference type="Pfam" id="PF09388">
    <property type="entry name" value="SpoOE-like"/>
    <property type="match status" value="1"/>
</dbReference>
<dbReference type="EMBL" id="CAKJTI010000051">
    <property type="protein sequence ID" value="CAG9615038.1"/>
    <property type="molecule type" value="Genomic_DNA"/>
</dbReference>
<dbReference type="InterPro" id="IPR036638">
    <property type="entry name" value="HLH_DNA-bd_sf"/>
</dbReference>
<dbReference type="InterPro" id="IPR053028">
    <property type="entry name" value="Spo0E-like_phosphatase"/>
</dbReference>
<reference evidence="1 2" key="1">
    <citation type="submission" date="2021-10" db="EMBL/GenBank/DDBJ databases">
        <authorList>
            <person name="Criscuolo A."/>
        </authorList>
    </citation>
    <scope>NUCLEOTIDE SEQUENCE [LARGE SCALE GENOMIC DNA]</scope>
    <source>
        <strain evidence="2">CIP 111899</strain>
    </source>
</reference>
<gene>
    <name evidence="1" type="ORF">BACCIP111899_04274</name>
</gene>
<evidence type="ECO:0000313" key="1">
    <source>
        <dbReference type="EMBL" id="CAG9615038.1"/>
    </source>
</evidence>
<evidence type="ECO:0000313" key="2">
    <source>
        <dbReference type="Proteomes" id="UP000789423"/>
    </source>
</evidence>
<dbReference type="Gene3D" id="4.10.280.10">
    <property type="entry name" value="Helix-loop-helix DNA-binding domain"/>
    <property type="match status" value="1"/>
</dbReference>